<sequence length="475" mass="55385">MEVSLKTKIVFDPLYGFIHLTNLEWEIIHTPFYQRLRWIKQLGFTFYTFPGAEHSRYGHSIGVMFNAHKILQRLGKAVPESDLFDDKIQSPEKAFHQSIRLAALLHDLGTFMFSHTTEMAYIRYGETTHEKNGKGHPDDHEHLGSYIIKNTDYPRGITYILKKYRLDPQKISNLVKGIDPNVLANQILHSEVDCDRMDYLLRDAHYSGIKYGTYDRDYLLHHFRVAEVNGQEIVAIHHNALHAVEDFLMARFAWYSQVVRSARGARFDAIAEELTFYMLEKGKIYTYSQLMDFIANDPDKFYTFNDQYFMNQVHHYYTSGEFDKNPRIKDLAFSLLFGKAPRTVKCEEFKQRILSQDEDQVYEKIVKKAEAKIEEIKEILKKKGTDQDWIVEDLPKKNIIFVKSRKKLVKSKTFDNLLLERDPAKILMDNGDVRLLGDVENSIISDLQTKFNFVPNVYCSDSAYELLKAEGIITG</sequence>
<dbReference type="InterPro" id="IPR050135">
    <property type="entry name" value="dGTPase-like"/>
</dbReference>
<dbReference type="Gene3D" id="1.10.3210.10">
    <property type="entry name" value="Hypothetical protein af1432"/>
    <property type="match status" value="1"/>
</dbReference>
<dbReference type="GO" id="GO:0008832">
    <property type="term" value="F:dGTPase activity"/>
    <property type="evidence" value="ECO:0007669"/>
    <property type="project" value="TreeGrafter"/>
</dbReference>
<reference evidence="2 3" key="1">
    <citation type="submission" date="2023-11" db="EMBL/GenBank/DDBJ databases">
        <title>Peredibacter starrii A3.12.</title>
        <authorList>
            <person name="Mitchell R.J."/>
        </authorList>
    </citation>
    <scope>NUCLEOTIDE SEQUENCE [LARGE SCALE GENOMIC DNA]</scope>
    <source>
        <strain evidence="2 3">A3.12</strain>
    </source>
</reference>
<proteinExistence type="predicted"/>
<organism evidence="2 3">
    <name type="scientific">Peredibacter starrii</name>
    <dbReference type="NCBI Taxonomy" id="28202"/>
    <lineage>
        <taxon>Bacteria</taxon>
        <taxon>Pseudomonadati</taxon>
        <taxon>Bdellovibrionota</taxon>
        <taxon>Bacteriovoracia</taxon>
        <taxon>Bacteriovoracales</taxon>
        <taxon>Bacteriovoracaceae</taxon>
        <taxon>Peredibacter</taxon>
    </lineage>
</organism>
<keyword evidence="3" id="KW-1185">Reference proteome</keyword>
<dbReference type="KEGG" id="psti:SOO65_17305"/>
<dbReference type="AlphaFoldDB" id="A0AAX4HMG0"/>
<dbReference type="InterPro" id="IPR006674">
    <property type="entry name" value="HD_domain"/>
</dbReference>
<dbReference type="CDD" id="cd00077">
    <property type="entry name" value="HDc"/>
    <property type="match status" value="1"/>
</dbReference>
<dbReference type="PANTHER" id="PTHR11373">
    <property type="entry name" value="DEOXYNUCLEOSIDE TRIPHOSPHATE TRIPHOSPHOHYDROLASE"/>
    <property type="match status" value="1"/>
</dbReference>
<evidence type="ECO:0000313" key="2">
    <source>
        <dbReference type="EMBL" id="WPU64454.1"/>
    </source>
</evidence>
<dbReference type="GO" id="GO:0006203">
    <property type="term" value="P:dGTP catabolic process"/>
    <property type="evidence" value="ECO:0007669"/>
    <property type="project" value="TreeGrafter"/>
</dbReference>
<dbReference type="SMART" id="SM00471">
    <property type="entry name" value="HDc"/>
    <property type="match status" value="1"/>
</dbReference>
<dbReference type="RefSeq" id="WP_321393293.1">
    <property type="nucleotide sequence ID" value="NZ_CP139487.1"/>
</dbReference>
<dbReference type="PANTHER" id="PTHR11373:SF4">
    <property type="entry name" value="DEOXYNUCLEOSIDE TRIPHOSPHATE TRIPHOSPHOHYDROLASE SAMHD1"/>
    <property type="match status" value="1"/>
</dbReference>
<gene>
    <name evidence="2" type="ORF">SOO65_17305</name>
</gene>
<dbReference type="EMBL" id="CP139487">
    <property type="protein sequence ID" value="WPU64454.1"/>
    <property type="molecule type" value="Genomic_DNA"/>
</dbReference>
<evidence type="ECO:0000313" key="3">
    <source>
        <dbReference type="Proteomes" id="UP001324634"/>
    </source>
</evidence>
<dbReference type="SUPFAM" id="SSF109604">
    <property type="entry name" value="HD-domain/PDEase-like"/>
    <property type="match status" value="1"/>
</dbReference>
<dbReference type="InterPro" id="IPR003607">
    <property type="entry name" value="HD/PDEase_dom"/>
</dbReference>
<evidence type="ECO:0000259" key="1">
    <source>
        <dbReference type="SMART" id="SM00471"/>
    </source>
</evidence>
<name>A0AAX4HMG0_9BACT</name>
<feature type="domain" description="HD/PDEase" evidence="1">
    <location>
        <begin position="52"/>
        <end position="209"/>
    </location>
</feature>
<dbReference type="Pfam" id="PF01966">
    <property type="entry name" value="HD"/>
    <property type="match status" value="1"/>
</dbReference>
<accession>A0AAX4HMG0</accession>
<dbReference type="Proteomes" id="UP001324634">
    <property type="component" value="Chromosome"/>
</dbReference>
<protein>
    <submittedName>
        <fullName evidence="2">HD domain-containing protein</fullName>
    </submittedName>
</protein>